<dbReference type="Proteomes" id="UP000237631">
    <property type="component" value="Unassembled WGS sequence"/>
</dbReference>
<reference evidence="2" key="1">
    <citation type="journal article" date="2017" name="bioRxiv">
        <title>Conservation of a gene cluster reveals novel cercosporin biosynthetic mechanisms and extends production to the genus Colletotrichum.</title>
        <authorList>
            <person name="de Jonge R."/>
            <person name="Ebert M.K."/>
            <person name="Huitt-Roehl C.R."/>
            <person name="Pal P."/>
            <person name="Suttle J.C."/>
            <person name="Spanner R.E."/>
            <person name="Neubauer J.D."/>
            <person name="Jurick W.M.II."/>
            <person name="Stott K.A."/>
            <person name="Secor G.A."/>
            <person name="Thomma B.P.H.J."/>
            <person name="Van de Peer Y."/>
            <person name="Townsend C.A."/>
            <person name="Bolton M.D."/>
        </authorList>
    </citation>
    <scope>NUCLEOTIDE SEQUENCE [LARGE SCALE GENOMIC DNA]</scope>
    <source>
        <strain evidence="2">CBS538.71</strain>
    </source>
</reference>
<proteinExistence type="predicted"/>
<evidence type="ECO:0000313" key="2">
    <source>
        <dbReference type="Proteomes" id="UP000237631"/>
    </source>
</evidence>
<sequence>MMDCSRAFKVATSKLILDTKAEFDLGGVDQLPGNVVGAIREKRATIRLKFCRTLPSLGNPNWRSYSCPNQDGAFMANLVKAFEIGY</sequence>
<organism evidence="1 2">
    <name type="scientific">Cercospora berteroae</name>
    <dbReference type="NCBI Taxonomy" id="357750"/>
    <lineage>
        <taxon>Eukaryota</taxon>
        <taxon>Fungi</taxon>
        <taxon>Dikarya</taxon>
        <taxon>Ascomycota</taxon>
        <taxon>Pezizomycotina</taxon>
        <taxon>Dothideomycetes</taxon>
        <taxon>Dothideomycetidae</taxon>
        <taxon>Mycosphaerellales</taxon>
        <taxon>Mycosphaerellaceae</taxon>
        <taxon>Cercospora</taxon>
    </lineage>
</organism>
<dbReference type="EMBL" id="PNEN01001752">
    <property type="protein sequence ID" value="PPJ51473.1"/>
    <property type="molecule type" value="Genomic_DNA"/>
</dbReference>
<gene>
    <name evidence="1" type="ORF">CBER1_09235</name>
</gene>
<protein>
    <submittedName>
        <fullName evidence="1">Uncharacterized protein</fullName>
    </submittedName>
</protein>
<keyword evidence="2" id="KW-1185">Reference proteome</keyword>
<dbReference type="AlphaFoldDB" id="A0A2S6BVI4"/>
<name>A0A2S6BVI4_9PEZI</name>
<accession>A0A2S6BVI4</accession>
<evidence type="ECO:0000313" key="1">
    <source>
        <dbReference type="EMBL" id="PPJ51473.1"/>
    </source>
</evidence>
<comment type="caution">
    <text evidence="1">The sequence shown here is derived from an EMBL/GenBank/DDBJ whole genome shotgun (WGS) entry which is preliminary data.</text>
</comment>